<dbReference type="Gene3D" id="3.30.300.30">
    <property type="match status" value="1"/>
</dbReference>
<dbReference type="GO" id="GO:0046949">
    <property type="term" value="P:fatty-acyl-CoA biosynthetic process"/>
    <property type="evidence" value="ECO:0007669"/>
    <property type="project" value="TreeGrafter"/>
</dbReference>
<keyword evidence="6" id="KW-1185">Reference proteome</keyword>
<dbReference type="InterPro" id="IPR045851">
    <property type="entry name" value="AMP-bd_C_sf"/>
</dbReference>
<evidence type="ECO:0000256" key="1">
    <source>
        <dbReference type="ARBA" id="ARBA00004275"/>
    </source>
</evidence>
<dbReference type="AlphaFoldDB" id="A0A0L0BPN0"/>
<dbReference type="Proteomes" id="UP000037069">
    <property type="component" value="Unassembled WGS sequence"/>
</dbReference>
<dbReference type="OrthoDB" id="10253869at2759"/>
<evidence type="ECO:0000259" key="4">
    <source>
        <dbReference type="Pfam" id="PF13193"/>
    </source>
</evidence>
<comment type="subcellular location">
    <subcellularLocation>
        <location evidence="1">Peroxisome</location>
    </subcellularLocation>
</comment>
<comment type="caution">
    <text evidence="5">The sequence shown here is derived from an EMBL/GenBank/DDBJ whole genome shotgun (WGS) entry which is preliminary data.</text>
</comment>
<dbReference type="Pfam" id="PF13193">
    <property type="entry name" value="AMP-binding_C"/>
    <property type="match status" value="1"/>
</dbReference>
<dbReference type="Gene3D" id="3.40.50.12780">
    <property type="entry name" value="N-terminal domain of ligase-like"/>
    <property type="match status" value="1"/>
</dbReference>
<protein>
    <recommendedName>
        <fullName evidence="7">Luciferin 4-monooxygenase</fullName>
    </recommendedName>
</protein>
<dbReference type="OMA" id="MVPAQWQ"/>
<evidence type="ECO:0000313" key="6">
    <source>
        <dbReference type="Proteomes" id="UP000037069"/>
    </source>
</evidence>
<dbReference type="GO" id="GO:0005777">
    <property type="term" value="C:peroxisome"/>
    <property type="evidence" value="ECO:0007669"/>
    <property type="project" value="UniProtKB-SubCell"/>
</dbReference>
<evidence type="ECO:0000313" key="5">
    <source>
        <dbReference type="EMBL" id="KNC22045.1"/>
    </source>
</evidence>
<accession>A0A0L0BPN0</accession>
<dbReference type="PROSITE" id="PS00455">
    <property type="entry name" value="AMP_BINDING"/>
    <property type="match status" value="1"/>
</dbReference>
<name>A0A0L0BPN0_LUCCU</name>
<sequence>MLDYLCNYDKEEKLWTSAKRHGYYNENVSAGELAFNHMRNTNPSEIMQISDSEGTVLTYGSALAAAIRIAQHFEKIGLTEDDIVSIIAPNTTYVMTVALAALFNGTPFQPMNTVIESNICMQIFDKIKPKIIFCDGLQYEKLKKAAEAFKPAIYTLCNHLENVPRIDELLEPNQSEENYKPKPLSRGPTQTMVIMLSSGTTGLPKGICLSNRYVLSDYALTYQYDTIFSTSSIDWLTGLLTFLTNILIGGVRIITSKPYTAEYLHEIITKYKISVLITHPSAMLELTSLPIFSKESLKSMRMIIMGGSSCPEKTLKLIRSSLTNGKLYFSYGSSELGVVAFNSRNYKLKSVGQIIPNLEMKIVDTTTGERLGPNEKGEICLRKTNDEWQGYYKNPEANKSTIDAEGFIRTGDLGYVDDEHYLYIVDRCRDVMKYWGYKWSPHEIEILVAEMPEVEEVCAFGIYDNVKLYVPAAAVVLKPGCSLTSKDVVEFVERRSEVHYKHLDAGAYIVNELPRNRNGKVVREKVLEMCLAMQKEESEQVDR</sequence>
<dbReference type="EMBL" id="JRES01001565">
    <property type="protein sequence ID" value="KNC22045.1"/>
    <property type="molecule type" value="Genomic_DNA"/>
</dbReference>
<dbReference type="InterPro" id="IPR025110">
    <property type="entry name" value="AMP-bd_C"/>
</dbReference>
<evidence type="ECO:0000259" key="3">
    <source>
        <dbReference type="Pfam" id="PF00501"/>
    </source>
</evidence>
<reference evidence="5 6" key="1">
    <citation type="journal article" date="2015" name="Nat. Commun.">
        <title>Lucilia cuprina genome unlocks parasitic fly biology to underpin future interventions.</title>
        <authorList>
            <person name="Anstead C.A."/>
            <person name="Korhonen P.K."/>
            <person name="Young N.D."/>
            <person name="Hall R.S."/>
            <person name="Jex A.R."/>
            <person name="Murali S.C."/>
            <person name="Hughes D.S."/>
            <person name="Lee S.F."/>
            <person name="Perry T."/>
            <person name="Stroehlein A.J."/>
            <person name="Ansell B.R."/>
            <person name="Breugelmans B."/>
            <person name="Hofmann A."/>
            <person name="Qu J."/>
            <person name="Dugan S."/>
            <person name="Lee S.L."/>
            <person name="Chao H."/>
            <person name="Dinh H."/>
            <person name="Han Y."/>
            <person name="Doddapaneni H.V."/>
            <person name="Worley K.C."/>
            <person name="Muzny D.M."/>
            <person name="Ioannidis P."/>
            <person name="Waterhouse R.M."/>
            <person name="Zdobnov E.M."/>
            <person name="James P.J."/>
            <person name="Bagnall N.H."/>
            <person name="Kotze A.C."/>
            <person name="Gibbs R.A."/>
            <person name="Richards S."/>
            <person name="Batterham P."/>
            <person name="Gasser R.B."/>
        </authorList>
    </citation>
    <scope>NUCLEOTIDE SEQUENCE [LARGE SCALE GENOMIC DNA]</scope>
    <source>
        <strain evidence="5 6">LS</strain>
        <tissue evidence="5">Full body</tissue>
    </source>
</reference>
<feature type="domain" description="AMP-binding enzyme C-terminal" evidence="4">
    <location>
        <begin position="443"/>
        <end position="520"/>
    </location>
</feature>
<organism evidence="5 6">
    <name type="scientific">Lucilia cuprina</name>
    <name type="common">Green bottle fly</name>
    <name type="synonym">Australian sheep blowfly</name>
    <dbReference type="NCBI Taxonomy" id="7375"/>
    <lineage>
        <taxon>Eukaryota</taxon>
        <taxon>Metazoa</taxon>
        <taxon>Ecdysozoa</taxon>
        <taxon>Arthropoda</taxon>
        <taxon>Hexapoda</taxon>
        <taxon>Insecta</taxon>
        <taxon>Pterygota</taxon>
        <taxon>Neoptera</taxon>
        <taxon>Endopterygota</taxon>
        <taxon>Diptera</taxon>
        <taxon>Brachycera</taxon>
        <taxon>Muscomorpha</taxon>
        <taxon>Oestroidea</taxon>
        <taxon>Calliphoridae</taxon>
        <taxon>Luciliinae</taxon>
        <taxon>Lucilia</taxon>
    </lineage>
</organism>
<dbReference type="SUPFAM" id="SSF56801">
    <property type="entry name" value="Acetyl-CoA synthetase-like"/>
    <property type="match status" value="1"/>
</dbReference>
<gene>
    <name evidence="5" type="ORF">FF38_14206</name>
</gene>
<dbReference type="InterPro" id="IPR020845">
    <property type="entry name" value="AMP-binding_CS"/>
</dbReference>
<dbReference type="FunFam" id="3.40.50.12780:FF:000025">
    <property type="entry name" value="luciferin 4-monooxygenase"/>
    <property type="match status" value="1"/>
</dbReference>
<dbReference type="Pfam" id="PF00501">
    <property type="entry name" value="AMP-binding"/>
    <property type="match status" value="1"/>
</dbReference>
<dbReference type="InterPro" id="IPR000873">
    <property type="entry name" value="AMP-dep_synth/lig_dom"/>
</dbReference>
<dbReference type="PANTHER" id="PTHR24096:SF353">
    <property type="entry name" value="GH16244P-RELATED"/>
    <property type="match status" value="1"/>
</dbReference>
<keyword evidence="2" id="KW-0576">Peroxisome</keyword>
<evidence type="ECO:0008006" key="7">
    <source>
        <dbReference type="Google" id="ProtNLM"/>
    </source>
</evidence>
<evidence type="ECO:0000256" key="2">
    <source>
        <dbReference type="ARBA" id="ARBA00023140"/>
    </source>
</evidence>
<dbReference type="InterPro" id="IPR042099">
    <property type="entry name" value="ANL_N_sf"/>
</dbReference>
<feature type="domain" description="AMP-dependent synthetase/ligase" evidence="3">
    <location>
        <begin position="48"/>
        <end position="385"/>
    </location>
</feature>
<dbReference type="STRING" id="7375.A0A0L0BPN0"/>
<proteinExistence type="predicted"/>
<dbReference type="GO" id="GO:0004467">
    <property type="term" value="F:long-chain fatty acid-CoA ligase activity"/>
    <property type="evidence" value="ECO:0007669"/>
    <property type="project" value="TreeGrafter"/>
</dbReference>
<dbReference type="PANTHER" id="PTHR24096">
    <property type="entry name" value="LONG-CHAIN-FATTY-ACID--COA LIGASE"/>
    <property type="match status" value="1"/>
</dbReference>